<protein>
    <submittedName>
        <fullName evidence="2">Uncharacterized protein</fullName>
    </submittedName>
</protein>
<proteinExistence type="predicted"/>
<reference evidence="2" key="1">
    <citation type="submission" date="2020-02" db="EMBL/GenBank/DDBJ databases">
        <authorList>
            <person name="Meier V. D."/>
        </authorList>
    </citation>
    <scope>NUCLEOTIDE SEQUENCE</scope>
    <source>
        <strain evidence="2">AVDCRST_MAG22</strain>
    </source>
</reference>
<dbReference type="EMBL" id="CADCUV010000099">
    <property type="protein sequence ID" value="CAA9417218.1"/>
    <property type="molecule type" value="Genomic_DNA"/>
</dbReference>
<feature type="compositionally biased region" description="Basic and acidic residues" evidence="1">
    <location>
        <begin position="7"/>
        <end position="24"/>
    </location>
</feature>
<organism evidence="2">
    <name type="scientific">uncultured Rubrobacteraceae bacterium</name>
    <dbReference type="NCBI Taxonomy" id="349277"/>
    <lineage>
        <taxon>Bacteria</taxon>
        <taxon>Bacillati</taxon>
        <taxon>Actinomycetota</taxon>
        <taxon>Rubrobacteria</taxon>
        <taxon>Rubrobacterales</taxon>
        <taxon>Rubrobacteraceae</taxon>
        <taxon>environmental samples</taxon>
    </lineage>
</organism>
<accession>A0A6J4PKJ9</accession>
<feature type="region of interest" description="Disordered" evidence="1">
    <location>
        <begin position="1"/>
        <end position="24"/>
    </location>
</feature>
<evidence type="ECO:0000313" key="2">
    <source>
        <dbReference type="EMBL" id="CAA9417218.1"/>
    </source>
</evidence>
<name>A0A6J4PKJ9_9ACTN</name>
<gene>
    <name evidence="2" type="ORF">AVDCRST_MAG22-2296</name>
</gene>
<sequence length="42" mass="4496">MGYNRIVRPEGRSDEGFNGSSKKDASVIEVSTLEEAVAVALL</sequence>
<evidence type="ECO:0000256" key="1">
    <source>
        <dbReference type="SAM" id="MobiDB-lite"/>
    </source>
</evidence>
<dbReference type="AlphaFoldDB" id="A0A6J4PKJ9"/>